<dbReference type="Proteomes" id="UP001500984">
    <property type="component" value="Unassembled WGS sequence"/>
</dbReference>
<dbReference type="RefSeq" id="WP_291795247.1">
    <property type="nucleotide sequence ID" value="NZ_BAAAPZ010000006.1"/>
</dbReference>
<dbReference type="SUPFAM" id="SSF55718">
    <property type="entry name" value="SCP-like"/>
    <property type="match status" value="1"/>
</dbReference>
<proteinExistence type="predicted"/>
<dbReference type="InterPro" id="IPR041629">
    <property type="entry name" value="SCP_3"/>
</dbReference>
<organism evidence="3 4">
    <name type="scientific">Brevibacterium salitolerans</name>
    <dbReference type="NCBI Taxonomy" id="1403566"/>
    <lineage>
        <taxon>Bacteria</taxon>
        <taxon>Bacillati</taxon>
        <taxon>Actinomycetota</taxon>
        <taxon>Actinomycetes</taxon>
        <taxon>Micrococcales</taxon>
        <taxon>Brevibacteriaceae</taxon>
        <taxon>Brevibacterium</taxon>
    </lineage>
</organism>
<evidence type="ECO:0000313" key="3">
    <source>
        <dbReference type="EMBL" id="GAA2097195.1"/>
    </source>
</evidence>
<keyword evidence="4" id="KW-1185">Reference proteome</keyword>
<evidence type="ECO:0000256" key="1">
    <source>
        <dbReference type="SAM" id="MobiDB-lite"/>
    </source>
</evidence>
<sequence length="132" mass="14264">MSRKRRIDPAAGEQALHLWCSTLDAAGAPVDRRTLATAVRYSLEELAVRFEGGSVEVRVPPFGVTQAIDGPAHTRGTPPNTVETSPEVWLQVVTGRLDYGAAVSENRIEASGIRSDLSAFLPLFTREGHPRG</sequence>
<accession>A0ABN2WQV5</accession>
<feature type="domain" description="Bacterial SCP orthologue" evidence="2">
    <location>
        <begin position="31"/>
        <end position="123"/>
    </location>
</feature>
<evidence type="ECO:0000313" key="4">
    <source>
        <dbReference type="Proteomes" id="UP001500984"/>
    </source>
</evidence>
<dbReference type="Gene3D" id="3.30.1050.40">
    <property type="match status" value="1"/>
</dbReference>
<gene>
    <name evidence="3" type="ORF">GCM10009823_17740</name>
</gene>
<evidence type="ECO:0000259" key="2">
    <source>
        <dbReference type="Pfam" id="PF17844"/>
    </source>
</evidence>
<protein>
    <submittedName>
        <fullName evidence="3">Sterol carrier family protein</fullName>
    </submittedName>
</protein>
<reference evidence="3 4" key="1">
    <citation type="journal article" date="2019" name="Int. J. Syst. Evol. Microbiol.">
        <title>The Global Catalogue of Microorganisms (GCM) 10K type strain sequencing project: providing services to taxonomists for standard genome sequencing and annotation.</title>
        <authorList>
            <consortium name="The Broad Institute Genomics Platform"/>
            <consortium name="The Broad Institute Genome Sequencing Center for Infectious Disease"/>
            <person name="Wu L."/>
            <person name="Ma J."/>
        </authorList>
    </citation>
    <scope>NUCLEOTIDE SEQUENCE [LARGE SCALE GENOMIC DNA]</scope>
    <source>
        <strain evidence="3 4">JCM 15900</strain>
    </source>
</reference>
<feature type="region of interest" description="Disordered" evidence="1">
    <location>
        <begin position="65"/>
        <end position="84"/>
    </location>
</feature>
<dbReference type="Pfam" id="PF17844">
    <property type="entry name" value="SCP_3"/>
    <property type="match status" value="1"/>
</dbReference>
<name>A0ABN2WQV5_9MICO</name>
<comment type="caution">
    <text evidence="3">The sequence shown here is derived from an EMBL/GenBank/DDBJ whole genome shotgun (WGS) entry which is preliminary data.</text>
</comment>
<dbReference type="InterPro" id="IPR036527">
    <property type="entry name" value="SCP2_sterol-bd_dom_sf"/>
</dbReference>
<dbReference type="EMBL" id="BAAAPZ010000006">
    <property type="protein sequence ID" value="GAA2097195.1"/>
    <property type="molecule type" value="Genomic_DNA"/>
</dbReference>